<organism evidence="7 8">
    <name type="scientific">Halobacillus litoralis</name>
    <dbReference type="NCBI Taxonomy" id="45668"/>
    <lineage>
        <taxon>Bacteria</taxon>
        <taxon>Bacillati</taxon>
        <taxon>Bacillota</taxon>
        <taxon>Bacilli</taxon>
        <taxon>Bacillales</taxon>
        <taxon>Bacillaceae</taxon>
        <taxon>Halobacillus</taxon>
    </lineage>
</organism>
<dbReference type="EMBL" id="CP026118">
    <property type="protein sequence ID" value="QAS53689.1"/>
    <property type="molecule type" value="Genomic_DNA"/>
</dbReference>
<sequence>MTKRIVRVRRRKKKKKIRRIAALLFLIALMMGGGFYYVSQVYTASYEELGRGDKSDLREEAVDIGDDPISILLMGVEDYSTDGKAGRADTQIVMTLDPETNKITMTSIPRDTRVELPSYKVGEEYAGKHKLNASYTLGELSGYGAEKLAVETVEDYLEIPIDKYATVNFEGFIEVVDLLGGVTVDIKEGFWERSSVDYYEKIEFEEGPMQMDGEEALAFVRMRKRDAALTYPRDERQRQFIKASIDEAISAGTIFKAGEIADVLGKNVSTNLSPRELYAIQRAFSKEESNTETFEIEGENTRLENGLYYFVPDEESLQNVKRNLKQELGFKLPSDYESTDDQNDAYQNQ</sequence>
<dbReference type="Proteomes" id="UP000287756">
    <property type="component" value="Chromosome"/>
</dbReference>
<evidence type="ECO:0000256" key="1">
    <source>
        <dbReference type="ARBA" id="ARBA00006068"/>
    </source>
</evidence>
<keyword evidence="4 5" id="KW-1133">Transmembrane helix</keyword>
<dbReference type="KEGG" id="hli:HLI_16495"/>
<dbReference type="GO" id="GO:0071555">
    <property type="term" value="P:cell wall organization"/>
    <property type="evidence" value="ECO:0007669"/>
    <property type="project" value="UniProtKB-KW"/>
</dbReference>
<reference evidence="7 8" key="1">
    <citation type="submission" date="2018-01" db="EMBL/GenBank/DDBJ databases">
        <title>The whole genome sequencing and assembly of Halobacillus litoralis ERB031 strain.</title>
        <authorList>
            <person name="Lee S.-J."/>
            <person name="Park M.-K."/>
            <person name="Kim J.-Y."/>
            <person name="Lee Y.-J."/>
            <person name="Yi H."/>
            <person name="Bahn Y.-S."/>
            <person name="Kim J.F."/>
            <person name="Lee D.-W."/>
        </authorList>
    </citation>
    <scope>NUCLEOTIDE SEQUENCE [LARGE SCALE GENOMIC DNA]</scope>
    <source>
        <strain evidence="7 8">ERB 031</strain>
    </source>
</reference>
<feature type="domain" description="Cell envelope-related transcriptional attenuator" evidence="6">
    <location>
        <begin position="87"/>
        <end position="248"/>
    </location>
</feature>
<evidence type="ECO:0000313" key="8">
    <source>
        <dbReference type="Proteomes" id="UP000287756"/>
    </source>
</evidence>
<evidence type="ECO:0000256" key="5">
    <source>
        <dbReference type="SAM" id="Phobius"/>
    </source>
</evidence>
<feature type="transmembrane region" description="Helical" evidence="5">
    <location>
        <begin position="20"/>
        <end position="38"/>
    </location>
</feature>
<evidence type="ECO:0000313" key="7">
    <source>
        <dbReference type="EMBL" id="QAS53689.1"/>
    </source>
</evidence>
<dbReference type="InterPro" id="IPR004474">
    <property type="entry name" value="LytR_CpsA_psr"/>
</dbReference>
<dbReference type="NCBIfam" id="TIGR00350">
    <property type="entry name" value="lytR_cpsA_psr"/>
    <property type="match status" value="1"/>
</dbReference>
<keyword evidence="5" id="KW-0472">Membrane</keyword>
<protein>
    <submittedName>
        <fullName evidence="7">LytR family transcriptional regulator</fullName>
    </submittedName>
</protein>
<accession>A0A410MG32</accession>
<evidence type="ECO:0000256" key="2">
    <source>
        <dbReference type="ARBA" id="ARBA00022692"/>
    </source>
</evidence>
<keyword evidence="3" id="KW-0735">Signal-anchor</keyword>
<dbReference type="Pfam" id="PF03816">
    <property type="entry name" value="LytR_cpsA_psr"/>
    <property type="match status" value="1"/>
</dbReference>
<dbReference type="PANTHER" id="PTHR33392">
    <property type="entry name" value="POLYISOPRENYL-TEICHOIC ACID--PEPTIDOGLYCAN TEICHOIC ACID TRANSFERASE TAGU"/>
    <property type="match status" value="1"/>
</dbReference>
<evidence type="ECO:0000259" key="6">
    <source>
        <dbReference type="Pfam" id="PF03816"/>
    </source>
</evidence>
<dbReference type="Gene3D" id="3.40.630.190">
    <property type="entry name" value="LCP protein"/>
    <property type="match status" value="1"/>
</dbReference>
<gene>
    <name evidence="7" type="ORF">HLI_16495</name>
</gene>
<evidence type="ECO:0000256" key="4">
    <source>
        <dbReference type="ARBA" id="ARBA00022989"/>
    </source>
</evidence>
<name>A0A410MG32_9BACI</name>
<proteinExistence type="inferred from homology"/>
<evidence type="ECO:0000256" key="3">
    <source>
        <dbReference type="ARBA" id="ARBA00022968"/>
    </source>
</evidence>
<comment type="similarity">
    <text evidence="1">Belongs to the LytR/CpsA/Psr (LCP) family.</text>
</comment>
<keyword evidence="2 5" id="KW-0812">Transmembrane</keyword>
<dbReference type="AlphaFoldDB" id="A0A410MG32"/>
<dbReference type="OrthoDB" id="27330at2"/>
<dbReference type="InterPro" id="IPR050922">
    <property type="entry name" value="LytR/CpsA/Psr_CW_biosynth"/>
</dbReference>
<dbReference type="PANTHER" id="PTHR33392:SF10">
    <property type="entry name" value="POLYISOPRENYL-TEICHOIC ACID--PEPTIDOGLYCAN TEICHOIC ACID TRANSFERASE TAGV"/>
    <property type="match status" value="1"/>
</dbReference>